<dbReference type="EMBL" id="FMYM01000001">
    <property type="protein sequence ID" value="SDB82352.1"/>
    <property type="molecule type" value="Genomic_DNA"/>
</dbReference>
<keyword evidence="1" id="KW-0433">Leucine-rich repeat</keyword>
<evidence type="ECO:0000313" key="4">
    <source>
        <dbReference type="Proteomes" id="UP000242662"/>
    </source>
</evidence>
<dbReference type="SUPFAM" id="SSF52058">
    <property type="entry name" value="L domain-like"/>
    <property type="match status" value="1"/>
</dbReference>
<accession>A0A1G6GJZ1</accession>
<dbReference type="STRING" id="1464122.SAMN05421737_101173"/>
<dbReference type="AlphaFoldDB" id="A0A1G6GJZ1"/>
<dbReference type="RefSeq" id="WP_090774412.1">
    <property type="nucleotide sequence ID" value="NZ_FMYM01000001.1"/>
</dbReference>
<dbReference type="Proteomes" id="UP000242662">
    <property type="component" value="Unassembled WGS sequence"/>
</dbReference>
<evidence type="ECO:0008006" key="5">
    <source>
        <dbReference type="Google" id="ProtNLM"/>
    </source>
</evidence>
<name>A0A1G6GJZ1_9BACI</name>
<reference evidence="4" key="1">
    <citation type="submission" date="2016-09" db="EMBL/GenBank/DDBJ databases">
        <authorList>
            <person name="Varghese N."/>
            <person name="Submissions S."/>
        </authorList>
    </citation>
    <scope>NUCLEOTIDE SEQUENCE [LARGE SCALE GENOMIC DNA]</scope>
    <source>
        <strain evidence="4">25nlg</strain>
    </source>
</reference>
<dbReference type="PANTHER" id="PTHR46652:SF3">
    <property type="entry name" value="LEUCINE-RICH REPEAT-CONTAINING PROTEIN 9"/>
    <property type="match status" value="1"/>
</dbReference>
<organism evidence="3 4">
    <name type="scientific">Shouchella lonarensis</name>
    <dbReference type="NCBI Taxonomy" id="1464122"/>
    <lineage>
        <taxon>Bacteria</taxon>
        <taxon>Bacillati</taxon>
        <taxon>Bacillota</taxon>
        <taxon>Bacilli</taxon>
        <taxon>Bacillales</taxon>
        <taxon>Bacillaceae</taxon>
        <taxon>Shouchella</taxon>
    </lineage>
</organism>
<evidence type="ECO:0000256" key="1">
    <source>
        <dbReference type="ARBA" id="ARBA00022614"/>
    </source>
</evidence>
<sequence length="281" mass="32159">MNKHSFRFYNDIDRCISEINEKQVRSVNICEAFYGGDSIRFLAECPSVKEVFVSSDKITDYTPLYELPSLKHLTIDGMVKIPLALDRLILESLSITWSNKISGLERMKNLTSLALYKYHPKSRDLEMLSSLSQLKEITITESRIESLSGLQSADHLERLELINLRGLTSLSSSGNMSQKLSYIRIEGCKNITDHNYVAHFPHLENLILCNCGRVQSMQFVRNLRKLSRLVFLNTVIEDGDLTPCLGIDEVAFDQKKHYSHTEAQFKQENGNVKRAIKKKLL</sequence>
<evidence type="ECO:0000256" key="2">
    <source>
        <dbReference type="ARBA" id="ARBA00022737"/>
    </source>
</evidence>
<evidence type="ECO:0000313" key="3">
    <source>
        <dbReference type="EMBL" id="SDB82352.1"/>
    </source>
</evidence>
<dbReference type="OrthoDB" id="9157385at2"/>
<keyword evidence="4" id="KW-1185">Reference proteome</keyword>
<dbReference type="InterPro" id="IPR050836">
    <property type="entry name" value="SDS22/Internalin_LRR"/>
</dbReference>
<dbReference type="Gene3D" id="3.80.10.10">
    <property type="entry name" value="Ribonuclease Inhibitor"/>
    <property type="match status" value="1"/>
</dbReference>
<protein>
    <recommendedName>
        <fullName evidence="5">Internalin A</fullName>
    </recommendedName>
</protein>
<dbReference type="InterPro" id="IPR032675">
    <property type="entry name" value="LRR_dom_sf"/>
</dbReference>
<gene>
    <name evidence="3" type="ORF">SAMN05421737_101173</name>
</gene>
<keyword evidence="2" id="KW-0677">Repeat</keyword>
<proteinExistence type="predicted"/>
<dbReference type="PANTHER" id="PTHR46652">
    <property type="entry name" value="LEUCINE-RICH REPEAT AND IQ DOMAIN-CONTAINING PROTEIN 1-RELATED"/>
    <property type="match status" value="1"/>
</dbReference>